<evidence type="ECO:0000256" key="2">
    <source>
        <dbReference type="SAM" id="SignalP"/>
    </source>
</evidence>
<feature type="region of interest" description="Disordered" evidence="1">
    <location>
        <begin position="490"/>
        <end position="654"/>
    </location>
</feature>
<feature type="compositionally biased region" description="Gly residues" evidence="1">
    <location>
        <begin position="490"/>
        <end position="649"/>
    </location>
</feature>
<evidence type="ECO:0000313" key="3">
    <source>
        <dbReference type="EMBL" id="CAL8103526.1"/>
    </source>
</evidence>
<feature type="region of interest" description="Disordered" evidence="1">
    <location>
        <begin position="326"/>
        <end position="407"/>
    </location>
</feature>
<feature type="region of interest" description="Disordered" evidence="1">
    <location>
        <begin position="695"/>
        <end position="727"/>
    </location>
</feature>
<feature type="compositionally biased region" description="Polar residues" evidence="1">
    <location>
        <begin position="349"/>
        <end position="370"/>
    </location>
</feature>
<sequence length="771" mass="78520">MSPSKNLLLLFASVVAFLLIIPTPVFTQETEQNTNLNQTEETATEIPSNGTQADPEILSIKNETNIEISSNDTTSTPTTTVAPIVTDSSSSPDAQPSSILESPIAATLPTVVIGSVSYNSPCNITSDCEPNKNLECKNEICVCRNPIQIYDIRQGSCVIPIGKECDDSSPNADSMCPEFAECYRKQCICKTGYSLHSLTRCKLDTIEETRRKPIVLYPIGGGNAKQITLSDCEPECDESKGLRCQDGKCKCIDPEALYMEDFGSCLNATMQDSLKDALELVSTAEREIRGLAKIMGKVDGSEKKDLDFAGSDYISQLIGLFQEEDGTVTEPSTASQVASPSHDDMSIAGVSSNSGTGATQSTSVDKSLSSHLAVPAPTSSTETTRDSGESLTGSDEGGHERGGIIVPPRRSWLDFNQPHTQAGGIVQRQAPPYPGQQGLFQGEGIPLDGIGVIPGQNHFRIPIQGGGGYGPGFSSYGGVGGGFGPGFSSGGFGQQGGGFGDPQGGGFGGQQGGGFGGQQGGGGLGQQGGGGFGGPQGGGFGGLQPGGFGGQQGGFGGQQGGGFGGQQGGGFGGQQGGGGFGGPQGGGFGGPQGGGGGPQGPGGFGQGGGQQGGPQGGGGGPPGLGGFGGQGGGPPHGPPGSGGPGGGLPSGRPQDGALVDVAEIVGRSLKLFQKFLPLIQAINDGLNHVFKKVPPFKREDSGAGGGGDDPKRESRLSRFGEEDSREEEGGILTSFVRFISILLKLKRKVVTSLKPEDPEGPLSKLLGVIKE</sequence>
<gene>
    <name evidence="3" type="ORF">ODALV1_LOCUS11479</name>
</gene>
<reference evidence="3 4" key="1">
    <citation type="submission" date="2024-08" db="EMBL/GenBank/DDBJ databases">
        <authorList>
            <person name="Cucini C."/>
            <person name="Frati F."/>
        </authorList>
    </citation>
    <scope>NUCLEOTIDE SEQUENCE [LARGE SCALE GENOMIC DNA]</scope>
</reference>
<feature type="chain" id="PRO_5046690066" evidence="2">
    <location>
        <begin position="28"/>
        <end position="771"/>
    </location>
</feature>
<dbReference type="EMBL" id="CAXLJM020000034">
    <property type="protein sequence ID" value="CAL8103526.1"/>
    <property type="molecule type" value="Genomic_DNA"/>
</dbReference>
<feature type="signal peptide" evidence="2">
    <location>
        <begin position="1"/>
        <end position="27"/>
    </location>
</feature>
<feature type="compositionally biased region" description="Polar residues" evidence="1">
    <location>
        <begin position="329"/>
        <end position="339"/>
    </location>
</feature>
<evidence type="ECO:0000313" key="4">
    <source>
        <dbReference type="Proteomes" id="UP001642540"/>
    </source>
</evidence>
<dbReference type="Proteomes" id="UP001642540">
    <property type="component" value="Unassembled WGS sequence"/>
</dbReference>
<keyword evidence="2" id="KW-0732">Signal</keyword>
<protein>
    <submittedName>
        <fullName evidence="3">Uncharacterized protein</fullName>
    </submittedName>
</protein>
<evidence type="ECO:0000256" key="1">
    <source>
        <dbReference type="SAM" id="MobiDB-lite"/>
    </source>
</evidence>
<comment type="caution">
    <text evidence="3">The sequence shown here is derived from an EMBL/GenBank/DDBJ whole genome shotgun (WGS) entry which is preliminary data.</text>
</comment>
<accession>A0ABP1QHT1</accession>
<keyword evidence="4" id="KW-1185">Reference proteome</keyword>
<feature type="region of interest" description="Disordered" evidence="1">
    <location>
        <begin position="31"/>
        <end position="98"/>
    </location>
</feature>
<organism evidence="3 4">
    <name type="scientific">Orchesella dallaii</name>
    <dbReference type="NCBI Taxonomy" id="48710"/>
    <lineage>
        <taxon>Eukaryota</taxon>
        <taxon>Metazoa</taxon>
        <taxon>Ecdysozoa</taxon>
        <taxon>Arthropoda</taxon>
        <taxon>Hexapoda</taxon>
        <taxon>Collembola</taxon>
        <taxon>Entomobryomorpha</taxon>
        <taxon>Entomobryoidea</taxon>
        <taxon>Orchesellidae</taxon>
        <taxon>Orchesellinae</taxon>
        <taxon>Orchesella</taxon>
    </lineage>
</organism>
<feature type="compositionally biased region" description="Basic and acidic residues" evidence="1">
    <location>
        <begin position="708"/>
        <end position="722"/>
    </location>
</feature>
<feature type="compositionally biased region" description="Low complexity" evidence="1">
    <location>
        <begin position="68"/>
        <end position="98"/>
    </location>
</feature>
<name>A0ABP1QHT1_9HEXA</name>
<proteinExistence type="predicted"/>
<feature type="compositionally biased region" description="Polar residues" evidence="1">
    <location>
        <begin position="31"/>
        <end position="52"/>
    </location>
</feature>